<name>A0A4P9VIN2_9GAMM</name>
<reference evidence="1 2" key="1">
    <citation type="submission" date="2017-04" db="EMBL/GenBank/DDBJ databases">
        <title>Draft genome sequence of Zooshikella ganghwensis VG4 isolated from Red Sea sediments.</title>
        <authorList>
            <person name="Rehman Z."/>
            <person name="Alam I."/>
            <person name="Kamau A."/>
            <person name="Bajic V."/>
            <person name="Leiknes T."/>
        </authorList>
    </citation>
    <scope>NUCLEOTIDE SEQUENCE [LARGE SCALE GENOMIC DNA]</scope>
    <source>
        <strain evidence="1 2">VG4</strain>
    </source>
</reference>
<protein>
    <submittedName>
        <fullName evidence="1">Uncharacterized protein</fullName>
    </submittedName>
</protein>
<comment type="caution">
    <text evidence="1">The sequence shown here is derived from an EMBL/GenBank/DDBJ whole genome shotgun (WGS) entry which is preliminary data.</text>
</comment>
<accession>A0A4P9VIN2</accession>
<keyword evidence="2" id="KW-1185">Reference proteome</keyword>
<gene>
    <name evidence="1" type="ORF">B9G39_05910</name>
</gene>
<sequence length="108" mass="11890">MCEGKNEFHLSSSSLQNGELIYPLTSGKQYKLDIIVHGLNNIATKLYVSACGSQSTLSVKGDGKQHKSTGRAQLNSIYANCDAIKVYTDYSENPNYKIAIDKLEVTEK</sequence>
<dbReference type="EMBL" id="NDXW01000001">
    <property type="protein sequence ID" value="RDH43023.1"/>
    <property type="molecule type" value="Genomic_DNA"/>
</dbReference>
<evidence type="ECO:0000313" key="2">
    <source>
        <dbReference type="Proteomes" id="UP000257039"/>
    </source>
</evidence>
<dbReference type="AlphaFoldDB" id="A0A4P9VIN2"/>
<proteinExistence type="predicted"/>
<dbReference type="Proteomes" id="UP000257039">
    <property type="component" value="Unassembled WGS sequence"/>
</dbReference>
<organism evidence="1 2">
    <name type="scientific">Zooshikella ganghwensis</name>
    <dbReference type="NCBI Taxonomy" id="202772"/>
    <lineage>
        <taxon>Bacteria</taxon>
        <taxon>Pseudomonadati</taxon>
        <taxon>Pseudomonadota</taxon>
        <taxon>Gammaproteobacteria</taxon>
        <taxon>Oceanospirillales</taxon>
        <taxon>Zooshikellaceae</taxon>
        <taxon>Zooshikella</taxon>
    </lineage>
</organism>
<evidence type="ECO:0000313" key="1">
    <source>
        <dbReference type="EMBL" id="RDH43023.1"/>
    </source>
</evidence>